<dbReference type="AlphaFoldDB" id="A0AA97H1N9"/>
<dbReference type="RefSeq" id="WP_275844734.1">
    <property type="nucleotide sequence ID" value="NZ_CP135996.1"/>
</dbReference>
<protein>
    <submittedName>
        <fullName evidence="2">Uncharacterized protein</fullName>
    </submittedName>
</protein>
<gene>
    <name evidence="2" type="ORF">PXC00_12080</name>
</gene>
<evidence type="ECO:0000313" key="3">
    <source>
        <dbReference type="Proteomes" id="UP001300604"/>
    </source>
</evidence>
<feature type="coiled-coil region" evidence="1">
    <location>
        <begin position="38"/>
        <end position="72"/>
    </location>
</feature>
<keyword evidence="3" id="KW-1185">Reference proteome</keyword>
<proteinExistence type="predicted"/>
<keyword evidence="1" id="KW-0175">Coiled coil</keyword>
<accession>A0AA97H1N9</accession>
<dbReference type="EMBL" id="CP135996">
    <property type="protein sequence ID" value="WOC31920.1"/>
    <property type="molecule type" value="Genomic_DNA"/>
</dbReference>
<sequence>MTWTYTLCTLTLALYILLAVFWIVRSIIDTVDDRRRDKENAKWESEKKKLELEKAQRDKEYHEARMKELNLK</sequence>
<name>A0AA97H1N9_9FIRM</name>
<evidence type="ECO:0000313" key="2">
    <source>
        <dbReference type="EMBL" id="WOC31920.1"/>
    </source>
</evidence>
<dbReference type="Proteomes" id="UP001300604">
    <property type="component" value="Chromosome"/>
</dbReference>
<dbReference type="KEGG" id="carl:PXC00_12080"/>
<reference evidence="3" key="3">
    <citation type="submission" date="2024-06" db="EMBL/GenBank/DDBJ databases">
        <authorList>
            <person name="Zeng C."/>
        </authorList>
    </citation>
    <scope>NUCLEOTIDE SEQUENCE [LARGE SCALE GENOMIC DNA]</scope>
    <source>
        <strain evidence="3">ZCY20-5</strain>
    </source>
</reference>
<reference evidence="2 3" key="2">
    <citation type="submission" date="2024-06" db="EMBL/GenBank/DDBJ databases">
        <title>Caproicibacterium argilliputei sp. nov, a novel caproic acid producing anaerobic bacterium isolated from pit mud.</title>
        <authorList>
            <person name="Xia S."/>
        </authorList>
    </citation>
    <scope>NUCLEOTIDE SEQUENCE [LARGE SCALE GENOMIC DNA]</scope>
    <source>
        <strain evidence="2 3">ZCY20-5</strain>
    </source>
</reference>
<evidence type="ECO:0000256" key="1">
    <source>
        <dbReference type="SAM" id="Coils"/>
    </source>
</evidence>
<reference evidence="3" key="1">
    <citation type="submission" date="2024-06" db="EMBL/GenBank/DDBJ databases">
        <title>Caproicibacterium argilliputei sp. nov, a novel caproic acid producing anaerobic bacterium isolated from pit mud.</title>
        <authorList>
            <person name="Zeng C."/>
        </authorList>
    </citation>
    <scope>NUCLEOTIDE SEQUENCE [LARGE SCALE GENOMIC DNA]</scope>
    <source>
        <strain evidence="3">ZCY20-5</strain>
    </source>
</reference>
<organism evidence="2 3">
    <name type="scientific">Caproicibacterium argilliputei</name>
    <dbReference type="NCBI Taxonomy" id="3030016"/>
    <lineage>
        <taxon>Bacteria</taxon>
        <taxon>Bacillati</taxon>
        <taxon>Bacillota</taxon>
        <taxon>Clostridia</taxon>
        <taxon>Eubacteriales</taxon>
        <taxon>Oscillospiraceae</taxon>
        <taxon>Caproicibacterium</taxon>
    </lineage>
</organism>